<comment type="cofactor">
    <cofactor evidence="19">
        <name>Mg(2+)</name>
        <dbReference type="ChEBI" id="CHEBI:18420"/>
    </cofactor>
    <cofactor evidence="19">
        <name>Mn(2+)</name>
        <dbReference type="ChEBI" id="CHEBI:29035"/>
    </cofactor>
    <text evidence="19">Magnesium. Can also use manganese.</text>
</comment>
<evidence type="ECO:0000256" key="19">
    <source>
        <dbReference type="PIRSR" id="PIRSR006268-2"/>
    </source>
</evidence>
<evidence type="ECO:0000256" key="4">
    <source>
        <dbReference type="ARBA" id="ARBA00022475"/>
    </source>
</evidence>
<evidence type="ECO:0000256" key="10">
    <source>
        <dbReference type="ARBA" id="ARBA00022827"/>
    </source>
</evidence>
<organism evidence="21 22">
    <name type="scientific">Rosistilla oblonga</name>
    <dbReference type="NCBI Taxonomy" id="2527990"/>
    <lineage>
        <taxon>Bacteria</taxon>
        <taxon>Pseudomonadati</taxon>
        <taxon>Planctomycetota</taxon>
        <taxon>Planctomycetia</taxon>
        <taxon>Pirellulales</taxon>
        <taxon>Pirellulaceae</taxon>
        <taxon>Rosistilla</taxon>
    </lineage>
</organism>
<dbReference type="Gene3D" id="3.10.520.10">
    <property type="entry name" value="ApbE-like domains"/>
    <property type="match status" value="1"/>
</dbReference>
<dbReference type="PANTHER" id="PTHR30040:SF2">
    <property type="entry name" value="FAD:PROTEIN FMN TRANSFERASE"/>
    <property type="match status" value="1"/>
</dbReference>
<dbReference type="FunFam" id="3.10.520.10:FF:000001">
    <property type="entry name" value="FAD:protein FMN transferase"/>
    <property type="match status" value="1"/>
</dbReference>
<keyword evidence="6 18" id="KW-0285">Flavoprotein</keyword>
<comment type="function">
    <text evidence="20">Flavin transferase that catalyzes the transfer of the FMN moiety of FAD and its covalent binding to the hydroxyl group of a threonine residue in a target flavoprotein.</text>
</comment>
<keyword evidence="11 18" id="KW-0460">Magnesium</keyword>
<proteinExistence type="inferred from homology"/>
<feature type="binding site" evidence="19">
    <location>
        <position position="189"/>
    </location>
    <ligand>
        <name>Mg(2+)</name>
        <dbReference type="ChEBI" id="CHEBI:18420"/>
    </ligand>
</feature>
<evidence type="ECO:0000313" key="21">
    <source>
        <dbReference type="EMBL" id="QDV58838.1"/>
    </source>
</evidence>
<keyword evidence="5 20" id="KW-0997">Cell inner membrane</keyword>
<dbReference type="SUPFAM" id="SSF143631">
    <property type="entry name" value="ApbE-like"/>
    <property type="match status" value="1"/>
</dbReference>
<evidence type="ECO:0000256" key="3">
    <source>
        <dbReference type="ARBA" id="ARBA00016337"/>
    </source>
</evidence>
<evidence type="ECO:0000256" key="7">
    <source>
        <dbReference type="ARBA" id="ARBA00022679"/>
    </source>
</evidence>
<dbReference type="EC" id="2.7.1.180" evidence="2 18"/>
<evidence type="ECO:0000256" key="2">
    <source>
        <dbReference type="ARBA" id="ARBA00011955"/>
    </source>
</evidence>
<evidence type="ECO:0000256" key="9">
    <source>
        <dbReference type="ARBA" id="ARBA00022729"/>
    </source>
</evidence>
<name>A0A518J0H9_9BACT</name>
<evidence type="ECO:0000256" key="6">
    <source>
        <dbReference type="ARBA" id="ARBA00022630"/>
    </source>
</evidence>
<evidence type="ECO:0000256" key="18">
    <source>
        <dbReference type="PIRNR" id="PIRNR006268"/>
    </source>
</evidence>
<dbReference type="GO" id="GO:0016740">
    <property type="term" value="F:transferase activity"/>
    <property type="evidence" value="ECO:0007669"/>
    <property type="project" value="UniProtKB-UniRule"/>
</dbReference>
<keyword evidence="12" id="KW-0472">Membrane</keyword>
<dbReference type="Proteomes" id="UP000316770">
    <property type="component" value="Chromosome"/>
</dbReference>
<evidence type="ECO:0000256" key="8">
    <source>
        <dbReference type="ARBA" id="ARBA00022723"/>
    </source>
</evidence>
<evidence type="ECO:0000256" key="5">
    <source>
        <dbReference type="ARBA" id="ARBA00022519"/>
    </source>
</evidence>
<dbReference type="GO" id="GO:0005886">
    <property type="term" value="C:plasma membrane"/>
    <property type="evidence" value="ECO:0007669"/>
    <property type="project" value="UniProtKB-SubCell"/>
</dbReference>
<keyword evidence="22" id="KW-1185">Reference proteome</keyword>
<dbReference type="PROSITE" id="PS51257">
    <property type="entry name" value="PROKAR_LIPOPROTEIN"/>
    <property type="match status" value="1"/>
</dbReference>
<evidence type="ECO:0000256" key="12">
    <source>
        <dbReference type="ARBA" id="ARBA00023136"/>
    </source>
</evidence>
<comment type="catalytic activity">
    <reaction evidence="16 18 20">
        <text>L-threonyl-[protein] + FAD = FMN-L-threonyl-[protein] + AMP + H(+)</text>
        <dbReference type="Rhea" id="RHEA:36847"/>
        <dbReference type="Rhea" id="RHEA-COMP:11060"/>
        <dbReference type="Rhea" id="RHEA-COMP:11061"/>
        <dbReference type="ChEBI" id="CHEBI:15378"/>
        <dbReference type="ChEBI" id="CHEBI:30013"/>
        <dbReference type="ChEBI" id="CHEBI:57692"/>
        <dbReference type="ChEBI" id="CHEBI:74257"/>
        <dbReference type="ChEBI" id="CHEBI:456215"/>
        <dbReference type="EC" id="2.7.1.180"/>
    </reaction>
</comment>
<dbReference type="PIRSF" id="PIRSF006268">
    <property type="entry name" value="ApbE"/>
    <property type="match status" value="1"/>
</dbReference>
<evidence type="ECO:0000256" key="13">
    <source>
        <dbReference type="ARBA" id="ARBA00023139"/>
    </source>
</evidence>
<evidence type="ECO:0000256" key="17">
    <source>
        <dbReference type="ARBA" id="ARBA00060485"/>
    </source>
</evidence>
<dbReference type="InterPro" id="IPR024932">
    <property type="entry name" value="ApbE"/>
</dbReference>
<keyword evidence="14 20" id="KW-0449">Lipoprotein</keyword>
<protein>
    <recommendedName>
        <fullName evidence="3 18">FAD:protein FMN transferase</fullName>
        <ecNumber evidence="2 18">2.7.1.180</ecNumber>
    </recommendedName>
    <alternativeName>
        <fullName evidence="15 18">Flavin transferase</fullName>
    </alternativeName>
</protein>
<keyword evidence="10 18" id="KW-0274">FAD</keyword>
<evidence type="ECO:0000256" key="15">
    <source>
        <dbReference type="ARBA" id="ARBA00031306"/>
    </source>
</evidence>
<comment type="subcellular location">
    <subcellularLocation>
        <location evidence="17 20">Cell inner membrane</location>
        <topology evidence="17 20">Lipid-anchor</topology>
        <orientation evidence="17 20">Periplasmic side</orientation>
    </subcellularLocation>
</comment>
<keyword evidence="4" id="KW-1003">Cell membrane</keyword>
<dbReference type="EMBL" id="CP036318">
    <property type="protein sequence ID" value="QDV58838.1"/>
    <property type="molecule type" value="Genomic_DNA"/>
</dbReference>
<evidence type="ECO:0000256" key="16">
    <source>
        <dbReference type="ARBA" id="ARBA00048540"/>
    </source>
</evidence>
<evidence type="ECO:0000256" key="11">
    <source>
        <dbReference type="ARBA" id="ARBA00022842"/>
    </source>
</evidence>
<comment type="similarity">
    <text evidence="1 18 20">Belongs to the ApbE family.</text>
</comment>
<dbReference type="GO" id="GO:0046872">
    <property type="term" value="F:metal ion binding"/>
    <property type="evidence" value="ECO:0007669"/>
    <property type="project" value="UniProtKB-UniRule"/>
</dbReference>
<feature type="binding site" evidence="19">
    <location>
        <position position="307"/>
    </location>
    <ligand>
        <name>Mg(2+)</name>
        <dbReference type="ChEBI" id="CHEBI:18420"/>
    </ligand>
</feature>
<keyword evidence="7 18" id="KW-0808">Transferase</keyword>
<keyword evidence="13" id="KW-0564">Palmitate</keyword>
<evidence type="ECO:0000256" key="1">
    <source>
        <dbReference type="ARBA" id="ARBA00008282"/>
    </source>
</evidence>
<reference evidence="21 22" key="1">
    <citation type="submission" date="2019-02" db="EMBL/GenBank/DDBJ databases">
        <title>Deep-cultivation of Planctomycetes and their phenomic and genomic characterization uncovers novel biology.</title>
        <authorList>
            <person name="Wiegand S."/>
            <person name="Jogler M."/>
            <person name="Boedeker C."/>
            <person name="Pinto D."/>
            <person name="Vollmers J."/>
            <person name="Rivas-Marin E."/>
            <person name="Kohn T."/>
            <person name="Peeters S.H."/>
            <person name="Heuer A."/>
            <person name="Rast P."/>
            <person name="Oberbeckmann S."/>
            <person name="Bunk B."/>
            <person name="Jeske O."/>
            <person name="Meyerdierks A."/>
            <person name="Storesund J.E."/>
            <person name="Kallscheuer N."/>
            <person name="Luecker S."/>
            <person name="Lage O.M."/>
            <person name="Pohl T."/>
            <person name="Merkel B.J."/>
            <person name="Hornburger P."/>
            <person name="Mueller R.-W."/>
            <person name="Bruemmer F."/>
            <person name="Labrenz M."/>
            <person name="Spormann A.M."/>
            <person name="Op den Camp H."/>
            <person name="Overmann J."/>
            <person name="Amann R."/>
            <person name="Jetten M.S.M."/>
            <person name="Mascher T."/>
            <person name="Medema M.H."/>
            <person name="Devos D.P."/>
            <person name="Kaster A.-K."/>
            <person name="Ovreas L."/>
            <person name="Rohde M."/>
            <person name="Galperin M.Y."/>
            <person name="Jogler C."/>
        </authorList>
    </citation>
    <scope>NUCLEOTIDE SEQUENCE [LARGE SCALE GENOMIC DNA]</scope>
    <source>
        <strain evidence="21 22">Mal33</strain>
    </source>
</reference>
<evidence type="ECO:0000313" key="22">
    <source>
        <dbReference type="Proteomes" id="UP000316770"/>
    </source>
</evidence>
<dbReference type="Pfam" id="PF02424">
    <property type="entry name" value="ApbE"/>
    <property type="match status" value="1"/>
</dbReference>
<dbReference type="PANTHER" id="PTHR30040">
    <property type="entry name" value="THIAMINE BIOSYNTHESIS LIPOPROTEIN APBE"/>
    <property type="match status" value="1"/>
</dbReference>
<evidence type="ECO:0000256" key="14">
    <source>
        <dbReference type="ARBA" id="ARBA00023288"/>
    </source>
</evidence>
<feature type="binding site" evidence="19">
    <location>
        <position position="303"/>
    </location>
    <ligand>
        <name>Mg(2+)</name>
        <dbReference type="ChEBI" id="CHEBI:18420"/>
    </ligand>
</feature>
<evidence type="ECO:0000256" key="20">
    <source>
        <dbReference type="RuleBase" id="RU363002"/>
    </source>
</evidence>
<accession>A0A518J0H9</accession>
<keyword evidence="9" id="KW-0732">Signal</keyword>
<gene>
    <name evidence="21" type="primary">apbE_3</name>
    <name evidence="21" type="ORF">Mal33_48630</name>
</gene>
<sequence>MLKRSDSVLLLPLLLAATLLVVGCERPAAEAVAEAKPVEILQSAGKTMGTRYEVKIANPPAELPADWQLLIDRELRRVNDQMSTYIATSEISRFNSSDSSDWFDVSAETANVVAAALEISGKTDGAFDVTVGPLVNLWSFGPEQHEKSVPDQAALDAAAAVTGYQSLHVRTDPPAIRKDKPGLQVDLSSIAKGHGVDRIVDLLQGLGCKNVFVNIGGEIRAIGDKGKDRPWRAGVERPDEATTVLLFPVAIEDDAIATSGDYRNFFEIDGKRYSHTIDPRTGRPIEHTLAAVSVVADNCMLADGWATALNVLGPVEGPRIAAAESIDAYLLERADGQFRPHPVGRFVQWSKPPVTQQD</sequence>
<keyword evidence="8 18" id="KW-0479">Metal-binding</keyword>
<dbReference type="AlphaFoldDB" id="A0A518J0H9"/>
<dbReference type="InterPro" id="IPR003374">
    <property type="entry name" value="ApbE-like_sf"/>
</dbReference>